<sequence length="185" mass="21691">MKFNMGCGLNKLHDYVNVDRYSECVPDLQIDLEQFPWPINSSEADEVVFNHCLEHLGQTPDIFLGVMKELYRISKPNARIFVNVPHPRHEHFIGDPTHVRVINPLVLNLFSKKNNLIWKQNNIANTPLALYLDVDFELLETIQVLDPYYQDMFDKKELSIADLNRIALDRNNVIQEYRMILKVIK</sequence>
<dbReference type="AlphaFoldDB" id="A0A6M9Q2J5"/>
<evidence type="ECO:0008006" key="3">
    <source>
        <dbReference type="Google" id="ProtNLM"/>
    </source>
</evidence>
<dbReference type="SUPFAM" id="SSF53335">
    <property type="entry name" value="S-adenosyl-L-methionine-dependent methyltransferases"/>
    <property type="match status" value="1"/>
</dbReference>
<dbReference type="InterPro" id="IPR029063">
    <property type="entry name" value="SAM-dependent_MTases_sf"/>
</dbReference>
<evidence type="ECO:0000313" key="1">
    <source>
        <dbReference type="EMBL" id="QKM65385.1"/>
    </source>
</evidence>
<protein>
    <recommendedName>
        <fullName evidence="3">Methyltransferase type 11 domain-containing protein</fullName>
    </recommendedName>
</protein>
<dbReference type="Gene3D" id="3.40.50.150">
    <property type="entry name" value="Vaccinia Virus protein VP39"/>
    <property type="match status" value="1"/>
</dbReference>
<proteinExistence type="predicted"/>
<dbReference type="EMBL" id="CP028942">
    <property type="protein sequence ID" value="QKM65385.1"/>
    <property type="molecule type" value="Genomic_DNA"/>
</dbReference>
<dbReference type="Proteomes" id="UP000503312">
    <property type="component" value="Chromosome"/>
</dbReference>
<reference evidence="1 2" key="1">
    <citation type="submission" date="2018-04" db="EMBL/GenBank/DDBJ databases">
        <title>Polynucleobacter sp. UH21B genome.</title>
        <authorList>
            <person name="Hahn M.W."/>
        </authorList>
    </citation>
    <scope>NUCLEOTIDE SEQUENCE [LARGE SCALE GENOMIC DNA]</scope>
    <source>
        <strain evidence="1 2">MWH-UH21B</strain>
    </source>
</reference>
<gene>
    <name evidence="1" type="ORF">DCO17_09125</name>
</gene>
<keyword evidence="2" id="KW-1185">Reference proteome</keyword>
<name>A0A6M9Q2J5_9BURK</name>
<dbReference type="KEGG" id="ptrp:DCO17_09125"/>
<evidence type="ECO:0000313" key="2">
    <source>
        <dbReference type="Proteomes" id="UP000503312"/>
    </source>
</evidence>
<dbReference type="RefSeq" id="WP_173956418.1">
    <property type="nucleotide sequence ID" value="NZ_CP028942.1"/>
</dbReference>
<accession>A0A6M9Q2J5</accession>
<organism evidence="1 2">
    <name type="scientific">Polynucleobacter tropicus</name>
    <dbReference type="NCBI Taxonomy" id="1743174"/>
    <lineage>
        <taxon>Bacteria</taxon>
        <taxon>Pseudomonadati</taxon>
        <taxon>Pseudomonadota</taxon>
        <taxon>Betaproteobacteria</taxon>
        <taxon>Burkholderiales</taxon>
        <taxon>Burkholderiaceae</taxon>
        <taxon>Polynucleobacter</taxon>
    </lineage>
</organism>